<gene>
    <name evidence="1" type="ORF">Amon02_000981100</name>
</gene>
<organism evidence="1 2">
    <name type="scientific">Ambrosiozyma monospora</name>
    <name type="common">Yeast</name>
    <name type="synonym">Endomycopsis monosporus</name>
    <dbReference type="NCBI Taxonomy" id="43982"/>
    <lineage>
        <taxon>Eukaryota</taxon>
        <taxon>Fungi</taxon>
        <taxon>Dikarya</taxon>
        <taxon>Ascomycota</taxon>
        <taxon>Saccharomycotina</taxon>
        <taxon>Pichiomycetes</taxon>
        <taxon>Pichiales</taxon>
        <taxon>Pichiaceae</taxon>
        <taxon>Ambrosiozyma</taxon>
    </lineage>
</organism>
<accession>A0ACB5TVW8</accession>
<dbReference type="EMBL" id="BSXS01009531">
    <property type="protein sequence ID" value="GME95761.1"/>
    <property type="molecule type" value="Genomic_DNA"/>
</dbReference>
<comment type="caution">
    <text evidence="1">The sequence shown here is derived from an EMBL/GenBank/DDBJ whole genome shotgun (WGS) entry which is preliminary data.</text>
</comment>
<evidence type="ECO:0000313" key="1">
    <source>
        <dbReference type="EMBL" id="GME95761.1"/>
    </source>
</evidence>
<name>A0ACB5TVW8_AMBMO</name>
<evidence type="ECO:0000313" key="2">
    <source>
        <dbReference type="Proteomes" id="UP001165064"/>
    </source>
</evidence>
<reference evidence="1" key="1">
    <citation type="submission" date="2023-04" db="EMBL/GenBank/DDBJ databases">
        <title>Ambrosiozyma monospora NBRC 10751.</title>
        <authorList>
            <person name="Ichikawa N."/>
            <person name="Sato H."/>
            <person name="Tonouchi N."/>
        </authorList>
    </citation>
    <scope>NUCLEOTIDE SEQUENCE</scope>
    <source>
        <strain evidence="1">NBRC 10751</strain>
    </source>
</reference>
<protein>
    <submittedName>
        <fullName evidence="1">Unnamed protein product</fullName>
    </submittedName>
</protein>
<dbReference type="Proteomes" id="UP001165064">
    <property type="component" value="Unassembled WGS sequence"/>
</dbReference>
<keyword evidence="2" id="KW-1185">Reference proteome</keyword>
<sequence length="541" mass="61399">MSDLNKTASPDSLTVHRQHNSTSAHNSTEEFPPGSSTSISKMEQEEDLTGVEEFLIPDLLVFKTFDNELFHSKVKVGVELVEMQGYESYLVEQWITKRTNKNMIVIYTGNSTDVVRAYKVTISKYLPSWPPRFRQYIEDLNQSKYLSSTETENGKIFITNLAQLDSTLILIPVPKGDFRKLYTQYVINYNLKKLGCGPRSSMVISEPSKSVEDKFKSSFKIPADIPLDYACREVICIMQTFLYYYDMLEPQYCDGLLCEKTEEAIIRWWRLIMEIRLASSVLKHKPPTCTMGTSIITIIGFTLLLRSVLELTNTVVAPKDPLDPERFVSSIRQFQKSQKIIKSRYPSGKFDHETITKLLEAAMSTKVNQNFTKDLSKMKNLVKSTVIDFTSGKSLGNVNSLSQTSTTKENLSSRMMTCQDSEHLSKCCNGKRLNYLFHGKGHEPNLDFCSLASHTQREMNNREIYRLHTRTASSTVPDSTAFLNKMTNALHAESGDNPSSSKTFLSNIPFLEKKQHSADEGNDIPGTLNSPFETHITSQVF</sequence>
<proteinExistence type="predicted"/>